<keyword evidence="3" id="KW-1185">Reference proteome</keyword>
<dbReference type="Proteomes" id="UP000062963">
    <property type="component" value="Chromosome"/>
</dbReference>
<dbReference type="GO" id="GO:0006260">
    <property type="term" value="P:DNA replication"/>
    <property type="evidence" value="ECO:0007669"/>
    <property type="project" value="TreeGrafter"/>
</dbReference>
<feature type="domain" description="AAA+ ATPase" evidence="1">
    <location>
        <begin position="141"/>
        <end position="267"/>
    </location>
</feature>
<dbReference type="GO" id="GO:0005524">
    <property type="term" value="F:ATP binding"/>
    <property type="evidence" value="ECO:0007669"/>
    <property type="project" value="InterPro"/>
</dbReference>
<dbReference type="InterPro" id="IPR027417">
    <property type="entry name" value="P-loop_NTPase"/>
</dbReference>
<accession>A0A0K2JES0</accession>
<dbReference type="Pfam" id="PF01695">
    <property type="entry name" value="IstB_IS21"/>
    <property type="match status" value="1"/>
</dbReference>
<gene>
    <name evidence="2" type="primary">dnaI</name>
    <name evidence="2" type="ORF">SKUN_00155</name>
</gene>
<proteinExistence type="predicted"/>
<dbReference type="Gene3D" id="3.40.50.300">
    <property type="entry name" value="P-loop containing nucleotide triphosphate hydrolases"/>
    <property type="match status" value="1"/>
</dbReference>
<evidence type="ECO:0000313" key="2">
    <source>
        <dbReference type="EMBL" id="ALA97079.1"/>
    </source>
</evidence>
<dbReference type="InterPro" id="IPR002611">
    <property type="entry name" value="IstB_ATP-bd"/>
</dbReference>
<dbReference type="InterPro" id="IPR003593">
    <property type="entry name" value="AAA+_ATPase"/>
</dbReference>
<sequence length="306" mass="35767">MGAMSKLNLLKQLQNNVELILNLQEITFDINNYQQFERLFQEYLKNYHQCEKTSSLSLCQQSFKGYKYYIKKENNNLFLTRVECNHTIAIKEKNKVRNNYLYYDFSDELLKLRLNDIKKDENFNNMHLIIGEMINFVKCQRKKGLYIHGQPGVGKTYLLIRLANVLANNNRKVAFISVINLINRVKESFNLFNSESSLVEILLGADVLFLDDIGGETVSPWVRDDLLFRILNDRISRRLPTFFSSNFTTTSLTTIYANVKTEINDKEINKVKALRIVDRIRGLATELELLGNSRRTDEYYVEKLTG</sequence>
<reference evidence="2 3" key="1">
    <citation type="journal article" date="2015" name="Genome Announc.">
        <title>Complete Genome Sequence of Spiroplasma kunkelii Strain CR2-3x, Causal Agent of Corn Stunt Disease in Zea mays L.</title>
        <authorList>
            <person name="Davis R.E."/>
            <person name="Shao J."/>
            <person name="Dally E.L."/>
            <person name="Zhao Y."/>
            <person name="Gasparich G.E."/>
            <person name="Gaynor B.J."/>
            <person name="Athey J.C."/>
            <person name="Harrison N.A."/>
            <person name="Donofrio N."/>
        </authorList>
    </citation>
    <scope>NUCLEOTIDE SEQUENCE [LARGE SCALE GENOMIC DNA]</scope>
    <source>
        <strain evidence="2 3">CR2-3x</strain>
    </source>
</reference>
<dbReference type="PANTHER" id="PTHR30050">
    <property type="entry name" value="CHROMOSOMAL REPLICATION INITIATOR PROTEIN DNAA"/>
    <property type="match status" value="1"/>
</dbReference>
<dbReference type="AlphaFoldDB" id="A0A0K2JES0"/>
<evidence type="ECO:0000259" key="1">
    <source>
        <dbReference type="SMART" id="SM00382"/>
    </source>
</evidence>
<dbReference type="CDD" id="cd00009">
    <property type="entry name" value="AAA"/>
    <property type="match status" value="1"/>
</dbReference>
<organism evidence="2 3">
    <name type="scientific">Spiroplasma kunkelii CR2-3x</name>
    <dbReference type="NCBI Taxonomy" id="273035"/>
    <lineage>
        <taxon>Bacteria</taxon>
        <taxon>Bacillati</taxon>
        <taxon>Mycoplasmatota</taxon>
        <taxon>Mollicutes</taxon>
        <taxon>Entomoplasmatales</taxon>
        <taxon>Spiroplasmataceae</taxon>
        <taxon>Spiroplasma</taxon>
    </lineage>
</organism>
<dbReference type="EMBL" id="CP010899">
    <property type="protein sequence ID" value="ALA97079.1"/>
    <property type="molecule type" value="Genomic_DNA"/>
</dbReference>
<evidence type="ECO:0000313" key="3">
    <source>
        <dbReference type="Proteomes" id="UP000062963"/>
    </source>
</evidence>
<dbReference type="PANTHER" id="PTHR30050:SF8">
    <property type="entry name" value="PRIMOSOMAL PROTEIN DNAI"/>
    <property type="match status" value="1"/>
</dbReference>
<dbReference type="STRING" id="273035.SKUN_00155"/>
<name>A0A0K2JES0_SPIKU</name>
<dbReference type="KEGG" id="skn:SKUN_00155"/>
<dbReference type="SMART" id="SM00382">
    <property type="entry name" value="AAA"/>
    <property type="match status" value="1"/>
</dbReference>
<dbReference type="PATRIC" id="fig|273035.7.peg.180"/>
<protein>
    <submittedName>
        <fullName evidence="2">Primosomal protein DnaI</fullName>
    </submittedName>
</protein>
<dbReference type="SUPFAM" id="SSF52540">
    <property type="entry name" value="P-loop containing nucleoside triphosphate hydrolases"/>
    <property type="match status" value="1"/>
</dbReference>